<dbReference type="PROSITE" id="PS00545">
    <property type="entry name" value="ALDOSE_1_EPIMERASE"/>
    <property type="match status" value="1"/>
</dbReference>
<dbReference type="SUPFAM" id="SSF74650">
    <property type="entry name" value="Galactose mutarotase-like"/>
    <property type="match status" value="1"/>
</dbReference>
<feature type="active site" description="Proton acceptor" evidence="10">
    <location>
        <position position="314"/>
    </location>
</feature>
<dbReference type="AlphaFoldDB" id="A0A914X731"/>
<feature type="binding site" evidence="12">
    <location>
        <begin position="179"/>
        <end position="181"/>
    </location>
    <ligand>
        <name>beta-D-galactose</name>
        <dbReference type="ChEBI" id="CHEBI:27667"/>
    </ligand>
</feature>
<evidence type="ECO:0000256" key="12">
    <source>
        <dbReference type="PIRSR" id="PIRSR005096-3"/>
    </source>
</evidence>
<dbReference type="InterPro" id="IPR011013">
    <property type="entry name" value="Gal_mutarotase_sf_dom"/>
</dbReference>
<dbReference type="GO" id="GO:0033499">
    <property type="term" value="P:galactose catabolic process via UDP-galactose, Leloir pathway"/>
    <property type="evidence" value="ECO:0007669"/>
    <property type="project" value="TreeGrafter"/>
</dbReference>
<dbReference type="EC" id="5.1.3.3" evidence="9"/>
<dbReference type="InterPro" id="IPR008183">
    <property type="entry name" value="Aldose_1/G6P_1-epimerase"/>
</dbReference>
<evidence type="ECO:0000313" key="14">
    <source>
        <dbReference type="WBParaSite" id="PSAMB.scaffold664size44241.g7867.t1"/>
    </source>
</evidence>
<reference evidence="14" key="1">
    <citation type="submission" date="2022-11" db="UniProtKB">
        <authorList>
            <consortium name="WormBaseParasite"/>
        </authorList>
    </citation>
    <scope>IDENTIFICATION</scope>
</reference>
<dbReference type="NCBIfam" id="NF008277">
    <property type="entry name" value="PRK11055.1"/>
    <property type="match status" value="1"/>
</dbReference>
<dbReference type="InterPro" id="IPR015443">
    <property type="entry name" value="Aldose_1-epimerase"/>
</dbReference>
<evidence type="ECO:0000256" key="11">
    <source>
        <dbReference type="PIRSR" id="PIRSR005096-2"/>
    </source>
</evidence>
<dbReference type="InterPro" id="IPR018052">
    <property type="entry name" value="Ald1_epimerase_CS"/>
</dbReference>
<evidence type="ECO:0000256" key="7">
    <source>
        <dbReference type="ARBA" id="ARBA00023277"/>
    </source>
</evidence>
<dbReference type="InterPro" id="IPR047215">
    <property type="entry name" value="Galactose_mutarotase-like"/>
</dbReference>
<protein>
    <recommendedName>
        <fullName evidence="9">Aldose 1-epimerase</fullName>
        <ecNumber evidence="9">5.1.3.3</ecNumber>
    </recommendedName>
</protein>
<dbReference type="WBParaSite" id="PSAMB.scaffold664size44241.g7867.t1">
    <property type="protein sequence ID" value="PSAMB.scaffold664size44241.g7867.t1"/>
    <property type="gene ID" value="PSAMB.scaffold664size44241.g7867"/>
</dbReference>
<dbReference type="Gene3D" id="2.70.98.10">
    <property type="match status" value="1"/>
</dbReference>
<dbReference type="Pfam" id="PF01263">
    <property type="entry name" value="Aldose_epim"/>
    <property type="match status" value="1"/>
</dbReference>
<evidence type="ECO:0000256" key="3">
    <source>
        <dbReference type="ARBA" id="ARBA00004947"/>
    </source>
</evidence>
<dbReference type="InterPro" id="IPR014718">
    <property type="entry name" value="GH-type_carb-bd"/>
</dbReference>
<keyword evidence="13" id="KW-1185">Reference proteome</keyword>
<evidence type="ECO:0000256" key="2">
    <source>
        <dbReference type="ARBA" id="ARBA00001712"/>
    </source>
</evidence>
<accession>A0A914X731</accession>
<feature type="active site" description="Proton donor" evidence="10">
    <location>
        <position position="179"/>
    </location>
</feature>
<comment type="function">
    <text evidence="8">Mutarotase that catalyzes the interconversion of beta-D-galactose and alpha-D-galactose during galactose metabolism. Beta-D-galactose is metabolized in the liver into glucose 1-phosphate, the primary metabolic fuel, by the action of four enzymes that constitute the Leloir pathway: GALM, GALK1 (galactokinase), GALT (galactose-1-phosphate uridylyltransferase) and GALE (UDP-galactose-4'-epimerase). Involved in the maintenance of the equilibrium between the beta- and alpha-anomers of galactose, therefore ensuring a sufficient supply of the alpha-anomer for GALK1. Also active on D-glucose although shows a preference for galactose over glucose.</text>
</comment>
<dbReference type="GO" id="GO:0030246">
    <property type="term" value="F:carbohydrate binding"/>
    <property type="evidence" value="ECO:0007669"/>
    <property type="project" value="InterPro"/>
</dbReference>
<name>A0A914X731_9BILA</name>
<evidence type="ECO:0000256" key="6">
    <source>
        <dbReference type="ARBA" id="ARBA00023235"/>
    </source>
</evidence>
<evidence type="ECO:0000256" key="8">
    <source>
        <dbReference type="ARBA" id="ARBA00045743"/>
    </source>
</evidence>
<comment type="similarity">
    <text evidence="5 9">Belongs to the aldose epimerase family.</text>
</comment>
<dbReference type="GO" id="GO:0006006">
    <property type="term" value="P:glucose metabolic process"/>
    <property type="evidence" value="ECO:0007669"/>
    <property type="project" value="TreeGrafter"/>
</dbReference>
<dbReference type="CDD" id="cd09019">
    <property type="entry name" value="galactose_mutarotase_like"/>
    <property type="match status" value="1"/>
</dbReference>
<keyword evidence="6 9" id="KW-0413">Isomerase</keyword>
<dbReference type="PIRSF" id="PIRSF005096">
    <property type="entry name" value="GALM"/>
    <property type="match status" value="1"/>
</dbReference>
<dbReference type="PANTHER" id="PTHR10091:SF0">
    <property type="entry name" value="GALACTOSE MUTAROTASE"/>
    <property type="match status" value="1"/>
</dbReference>
<dbReference type="Proteomes" id="UP000887566">
    <property type="component" value="Unplaced"/>
</dbReference>
<comment type="catalytic activity">
    <reaction evidence="1 9">
        <text>alpha-D-glucose = beta-D-glucose</text>
        <dbReference type="Rhea" id="RHEA:10264"/>
        <dbReference type="ChEBI" id="CHEBI:15903"/>
        <dbReference type="ChEBI" id="CHEBI:17925"/>
        <dbReference type="EC" id="5.1.3.3"/>
    </reaction>
</comment>
<sequence>MTISIEKSVFGTSKNGKEVVLLSLSNENGTLIEILSYGATIRKWIVKDGNGQMRDIVLGYDTFTDYENDKFFLGCVVGRVGNRINGGKFKLDGKEHQLSVNRPPHHLHGGGANALCRKVWDWELVENGVKFSCVSPNGEEGYPGELHIAVTYTLNDQDELTIDYQAKTDAPTIVNLTNHSYFNLENEGSENFKDHVFQFFTDKYLPADDDHLVTGEVCDVRGTRWDFTQAKRIGDICESNFAFDNQMCFDTSTFTGSEMKKLARITSPKSGISLTIASNQVGAQFYTGDRISADAPTVGKGGKTYAQCGGFALEPQACPDAINKPNFPSNVLRPDELYHHISRYSIARN</sequence>
<evidence type="ECO:0000256" key="1">
    <source>
        <dbReference type="ARBA" id="ARBA00001614"/>
    </source>
</evidence>
<evidence type="ECO:0000256" key="4">
    <source>
        <dbReference type="ARBA" id="ARBA00005028"/>
    </source>
</evidence>
<evidence type="ECO:0000256" key="9">
    <source>
        <dbReference type="PIRNR" id="PIRNR005096"/>
    </source>
</evidence>
<keyword evidence="7 9" id="KW-0119">Carbohydrate metabolism</keyword>
<evidence type="ECO:0000256" key="5">
    <source>
        <dbReference type="ARBA" id="ARBA00006206"/>
    </source>
</evidence>
<comment type="pathway">
    <text evidence="3">Carbohydrate metabolism; galactose metabolism.</text>
</comment>
<evidence type="ECO:0000256" key="10">
    <source>
        <dbReference type="PIRSR" id="PIRSR005096-1"/>
    </source>
</evidence>
<feature type="binding site" evidence="12">
    <location>
        <begin position="82"/>
        <end position="83"/>
    </location>
    <ligand>
        <name>beta-D-galactose</name>
        <dbReference type="ChEBI" id="CHEBI:27667"/>
    </ligand>
</feature>
<dbReference type="PANTHER" id="PTHR10091">
    <property type="entry name" value="ALDOSE-1-EPIMERASE"/>
    <property type="match status" value="1"/>
</dbReference>
<organism evidence="13 14">
    <name type="scientific">Plectus sambesii</name>
    <dbReference type="NCBI Taxonomy" id="2011161"/>
    <lineage>
        <taxon>Eukaryota</taxon>
        <taxon>Metazoa</taxon>
        <taxon>Ecdysozoa</taxon>
        <taxon>Nematoda</taxon>
        <taxon>Chromadorea</taxon>
        <taxon>Plectida</taxon>
        <taxon>Plectina</taxon>
        <taxon>Plectoidea</taxon>
        <taxon>Plectidae</taxon>
        <taxon>Plectus</taxon>
    </lineage>
</organism>
<proteinExistence type="inferred from homology"/>
<feature type="binding site" evidence="11">
    <location>
        <position position="250"/>
    </location>
    <ligand>
        <name>beta-D-galactose</name>
        <dbReference type="ChEBI" id="CHEBI:27667"/>
    </ligand>
</feature>
<evidence type="ECO:0000313" key="13">
    <source>
        <dbReference type="Proteomes" id="UP000887566"/>
    </source>
</evidence>
<dbReference type="GO" id="GO:0004034">
    <property type="term" value="F:aldose 1-epimerase activity"/>
    <property type="evidence" value="ECO:0007669"/>
    <property type="project" value="UniProtKB-EC"/>
</dbReference>
<comment type="catalytic activity">
    <reaction evidence="2">
        <text>alpha-D-galactose = beta-D-galactose</text>
        <dbReference type="Rhea" id="RHEA:28675"/>
        <dbReference type="ChEBI" id="CHEBI:27667"/>
        <dbReference type="ChEBI" id="CHEBI:28061"/>
        <dbReference type="EC" id="5.1.3.3"/>
    </reaction>
    <physiologicalReaction direction="right-to-left" evidence="2">
        <dbReference type="Rhea" id="RHEA:28677"/>
    </physiologicalReaction>
</comment>
<comment type="pathway">
    <text evidence="4 9">Carbohydrate metabolism; hexose metabolism.</text>
</comment>